<gene>
    <name evidence="2" type="ORF">NX782_24775</name>
</gene>
<feature type="transmembrane region" description="Helical" evidence="1">
    <location>
        <begin position="12"/>
        <end position="33"/>
    </location>
</feature>
<evidence type="ECO:0000313" key="3">
    <source>
        <dbReference type="Proteomes" id="UP001205560"/>
    </source>
</evidence>
<keyword evidence="3" id="KW-1185">Reference proteome</keyword>
<keyword evidence="1" id="KW-0472">Membrane</keyword>
<keyword evidence="1" id="KW-1133">Transmembrane helix</keyword>
<organism evidence="2 3">
    <name type="scientific">Massilia norwichensis</name>
    <dbReference type="NCBI Taxonomy" id="1442366"/>
    <lineage>
        <taxon>Bacteria</taxon>
        <taxon>Pseudomonadati</taxon>
        <taxon>Pseudomonadota</taxon>
        <taxon>Betaproteobacteria</taxon>
        <taxon>Burkholderiales</taxon>
        <taxon>Oxalobacteraceae</taxon>
        <taxon>Telluria group</taxon>
        <taxon>Massilia</taxon>
    </lineage>
</organism>
<protein>
    <submittedName>
        <fullName evidence="2">Uncharacterized protein</fullName>
    </submittedName>
</protein>
<proteinExistence type="predicted"/>
<evidence type="ECO:0000313" key="2">
    <source>
        <dbReference type="EMBL" id="MCS0592401.1"/>
    </source>
</evidence>
<dbReference type="EMBL" id="JANUGX010000042">
    <property type="protein sequence ID" value="MCS0592401.1"/>
    <property type="molecule type" value="Genomic_DNA"/>
</dbReference>
<keyword evidence="1" id="KW-0812">Transmembrane</keyword>
<dbReference type="RefSeq" id="WP_258848167.1">
    <property type="nucleotide sequence ID" value="NZ_JANUGX010000042.1"/>
</dbReference>
<comment type="caution">
    <text evidence="2">The sequence shown here is derived from an EMBL/GenBank/DDBJ whole genome shotgun (WGS) entry which is preliminary data.</text>
</comment>
<sequence>MPNLISAFESVLELQLLILGCGLATFCPVVLYGGNPLCTWFEWTDRCGRGAEPAAPDE</sequence>
<accession>A0ABT2ADX6</accession>
<dbReference type="Proteomes" id="UP001205560">
    <property type="component" value="Unassembled WGS sequence"/>
</dbReference>
<name>A0ABT2ADX6_9BURK</name>
<evidence type="ECO:0000256" key="1">
    <source>
        <dbReference type="SAM" id="Phobius"/>
    </source>
</evidence>
<reference evidence="2 3" key="1">
    <citation type="submission" date="2022-08" db="EMBL/GenBank/DDBJ databases">
        <title>Reclassification of Massilia species as members of the genera Telluria, Duganella, Pseudoduganella, Mokoshia gen. nov. and Zemynaea gen. nov. using orthogonal and non-orthogonal genome-based approaches.</title>
        <authorList>
            <person name="Bowman J.P."/>
        </authorList>
    </citation>
    <scope>NUCLEOTIDE SEQUENCE [LARGE SCALE GENOMIC DNA]</scope>
    <source>
        <strain evidence="2 3">LMG 28164</strain>
    </source>
</reference>